<dbReference type="InterPro" id="IPR009057">
    <property type="entry name" value="Homeodomain-like_sf"/>
</dbReference>
<dbReference type="Gene3D" id="1.10.357.10">
    <property type="entry name" value="Tetracycline Repressor, domain 2"/>
    <property type="match status" value="1"/>
</dbReference>
<feature type="DNA-binding region" description="H-T-H motif" evidence="4">
    <location>
        <begin position="75"/>
        <end position="94"/>
    </location>
</feature>
<dbReference type="PRINTS" id="PR00455">
    <property type="entry name" value="HTHTETR"/>
</dbReference>
<proteinExistence type="predicted"/>
<dbReference type="GO" id="GO:0003700">
    <property type="term" value="F:DNA-binding transcription factor activity"/>
    <property type="evidence" value="ECO:0007669"/>
    <property type="project" value="TreeGrafter"/>
</dbReference>
<evidence type="ECO:0000256" key="1">
    <source>
        <dbReference type="ARBA" id="ARBA00023015"/>
    </source>
</evidence>
<keyword evidence="3" id="KW-0804">Transcription</keyword>
<dbReference type="GO" id="GO:0000976">
    <property type="term" value="F:transcription cis-regulatory region binding"/>
    <property type="evidence" value="ECO:0007669"/>
    <property type="project" value="TreeGrafter"/>
</dbReference>
<dbReference type="SUPFAM" id="SSF46689">
    <property type="entry name" value="Homeodomain-like"/>
    <property type="match status" value="1"/>
</dbReference>
<evidence type="ECO:0000313" key="6">
    <source>
        <dbReference type="EMBL" id="ADI16372.1"/>
    </source>
</evidence>
<dbReference type="PROSITE" id="PS50977">
    <property type="entry name" value="HTH_TETR_2"/>
    <property type="match status" value="1"/>
</dbReference>
<protein>
    <submittedName>
        <fullName evidence="6">Transcriptional regulator</fullName>
    </submittedName>
</protein>
<dbReference type="InterPro" id="IPR050109">
    <property type="entry name" value="HTH-type_TetR-like_transc_reg"/>
</dbReference>
<reference evidence="6" key="1">
    <citation type="journal article" date="2011" name="Environ. Microbiol.">
        <title>Time-series analyses of Monterey Bay coastal microbial picoplankton using a 'genome proxy' microarray.</title>
        <authorList>
            <person name="Rich V.I."/>
            <person name="Pham V.D."/>
            <person name="Eppley J."/>
            <person name="Shi Y."/>
            <person name="DeLong E.F."/>
        </authorList>
    </citation>
    <scope>NUCLEOTIDE SEQUENCE</scope>
</reference>
<evidence type="ECO:0000256" key="4">
    <source>
        <dbReference type="PROSITE-ProRule" id="PRU00335"/>
    </source>
</evidence>
<accession>E0XPN1</accession>
<dbReference type="InterPro" id="IPR001647">
    <property type="entry name" value="HTH_TetR"/>
</dbReference>
<keyword evidence="1" id="KW-0805">Transcription regulation</keyword>
<organism evidence="6">
    <name type="scientific">uncultured bacterium HF130_12L15</name>
    <dbReference type="NCBI Taxonomy" id="710815"/>
    <lineage>
        <taxon>Bacteria</taxon>
        <taxon>environmental samples</taxon>
    </lineage>
</organism>
<dbReference type="PANTHER" id="PTHR30055:SF234">
    <property type="entry name" value="HTH-TYPE TRANSCRIPTIONAL REGULATOR BETI"/>
    <property type="match status" value="1"/>
</dbReference>
<sequence length="240" mass="26081">MGIPFVVVHGDFRHAGCAMPVQEIHSDKLRHFVNMLSPGVAGLTINMQTSEADKRSRILDGAVKVFLAYGYQRTTMDDIARAAGMSRPALYLQFRNKTDIYRAIATMMLDHSAEVAKAALAGPGDLSDRLIAAIDDCMFAMVEKFAGSPHGADILDMKGSLAGDIVASWTERLGGMIAREIEKEAVRLGTDLKARDLGPGMLSSLLLDGLEGIKMRIEDPTEQRRSVRGLVRVVSLALQP</sequence>
<evidence type="ECO:0000256" key="2">
    <source>
        <dbReference type="ARBA" id="ARBA00023125"/>
    </source>
</evidence>
<evidence type="ECO:0000256" key="3">
    <source>
        <dbReference type="ARBA" id="ARBA00023163"/>
    </source>
</evidence>
<feature type="domain" description="HTH tetR-type" evidence="5">
    <location>
        <begin position="52"/>
        <end position="112"/>
    </location>
</feature>
<dbReference type="AlphaFoldDB" id="E0XPN1"/>
<dbReference type="Pfam" id="PF00440">
    <property type="entry name" value="TetR_N"/>
    <property type="match status" value="1"/>
</dbReference>
<dbReference type="PANTHER" id="PTHR30055">
    <property type="entry name" value="HTH-TYPE TRANSCRIPTIONAL REGULATOR RUTR"/>
    <property type="match status" value="1"/>
</dbReference>
<name>E0XPN1_9BACT</name>
<dbReference type="EMBL" id="GU474836">
    <property type="protein sequence ID" value="ADI16372.1"/>
    <property type="molecule type" value="Genomic_DNA"/>
</dbReference>
<evidence type="ECO:0000259" key="5">
    <source>
        <dbReference type="PROSITE" id="PS50977"/>
    </source>
</evidence>
<keyword evidence="2 4" id="KW-0238">DNA-binding</keyword>